<evidence type="ECO:0000256" key="1">
    <source>
        <dbReference type="SAM" id="SignalP"/>
    </source>
</evidence>
<accession>A0A2W7NED6</accession>
<dbReference type="EMBL" id="QKZL01000003">
    <property type="protein sequence ID" value="PZX18548.1"/>
    <property type="molecule type" value="Genomic_DNA"/>
</dbReference>
<evidence type="ECO:0008006" key="4">
    <source>
        <dbReference type="Google" id="ProtNLM"/>
    </source>
</evidence>
<feature type="signal peptide" evidence="1">
    <location>
        <begin position="1"/>
        <end position="20"/>
    </location>
</feature>
<evidence type="ECO:0000313" key="3">
    <source>
        <dbReference type="Proteomes" id="UP000248916"/>
    </source>
</evidence>
<dbReference type="OrthoDB" id="6158291at2"/>
<sequence>MRTPLLITLAFGLSTGLAAAQDLIVSGDGIRVDQMTGGPVYSLGSDRTLTPGAIFDTIETTWTEIGTIDDVVLSRAGQLIGIIADVEGREIFLPVENANLVSTPDQEFAFVTDMSVEELEATAP</sequence>
<reference evidence="2 3" key="1">
    <citation type="submission" date="2018-06" db="EMBL/GenBank/DDBJ databases">
        <title>Genomic Encyclopedia of Archaeal and Bacterial Type Strains, Phase II (KMG-II): from individual species to whole genera.</title>
        <authorList>
            <person name="Goeker M."/>
        </authorList>
    </citation>
    <scope>NUCLEOTIDE SEQUENCE [LARGE SCALE GENOMIC DNA]</scope>
    <source>
        <strain evidence="2 3">DSM 22009</strain>
    </source>
</reference>
<dbReference type="Gene3D" id="2.30.30.240">
    <property type="entry name" value="PRC-barrel domain"/>
    <property type="match status" value="1"/>
</dbReference>
<dbReference type="AlphaFoldDB" id="A0A2W7NED6"/>
<dbReference type="Proteomes" id="UP000248916">
    <property type="component" value="Unassembled WGS sequence"/>
</dbReference>
<keyword evidence="1" id="KW-0732">Signal</keyword>
<gene>
    <name evidence="2" type="ORF">LX81_01182</name>
</gene>
<keyword evidence="3" id="KW-1185">Reference proteome</keyword>
<protein>
    <recommendedName>
        <fullName evidence="4">PRC-barrel domain protein</fullName>
    </recommendedName>
</protein>
<name>A0A2W7NED6_9RHOB</name>
<comment type="caution">
    <text evidence="2">The sequence shown here is derived from an EMBL/GenBank/DDBJ whole genome shotgun (WGS) entry which is preliminary data.</text>
</comment>
<dbReference type="RefSeq" id="WP_111536341.1">
    <property type="nucleotide sequence ID" value="NZ_QKZL01000003.1"/>
</dbReference>
<proteinExistence type="predicted"/>
<evidence type="ECO:0000313" key="2">
    <source>
        <dbReference type="EMBL" id="PZX18548.1"/>
    </source>
</evidence>
<organism evidence="2 3">
    <name type="scientific">Palleronia aestuarii</name>
    <dbReference type="NCBI Taxonomy" id="568105"/>
    <lineage>
        <taxon>Bacteria</taxon>
        <taxon>Pseudomonadati</taxon>
        <taxon>Pseudomonadota</taxon>
        <taxon>Alphaproteobacteria</taxon>
        <taxon>Rhodobacterales</taxon>
        <taxon>Roseobacteraceae</taxon>
        <taxon>Palleronia</taxon>
    </lineage>
</organism>
<feature type="chain" id="PRO_5016109505" description="PRC-barrel domain protein" evidence="1">
    <location>
        <begin position="21"/>
        <end position="124"/>
    </location>
</feature>